<proteinExistence type="predicted"/>
<comment type="caution">
    <text evidence="1">The sequence shown here is derived from an EMBL/GenBank/DDBJ whole genome shotgun (WGS) entry which is preliminary data.</text>
</comment>
<name>A0AAV7WKY8_PLEWA</name>
<protein>
    <submittedName>
        <fullName evidence="1">Uncharacterized protein</fullName>
    </submittedName>
</protein>
<dbReference type="AlphaFoldDB" id="A0AAV7WKY8"/>
<keyword evidence="2" id="KW-1185">Reference proteome</keyword>
<evidence type="ECO:0000313" key="1">
    <source>
        <dbReference type="EMBL" id="KAJ1214729.1"/>
    </source>
</evidence>
<gene>
    <name evidence="1" type="ORF">NDU88_002346</name>
</gene>
<organism evidence="1 2">
    <name type="scientific">Pleurodeles waltl</name>
    <name type="common">Iberian ribbed newt</name>
    <dbReference type="NCBI Taxonomy" id="8319"/>
    <lineage>
        <taxon>Eukaryota</taxon>
        <taxon>Metazoa</taxon>
        <taxon>Chordata</taxon>
        <taxon>Craniata</taxon>
        <taxon>Vertebrata</taxon>
        <taxon>Euteleostomi</taxon>
        <taxon>Amphibia</taxon>
        <taxon>Batrachia</taxon>
        <taxon>Caudata</taxon>
        <taxon>Salamandroidea</taxon>
        <taxon>Salamandridae</taxon>
        <taxon>Pleurodelinae</taxon>
        <taxon>Pleurodeles</taxon>
    </lineage>
</organism>
<dbReference type="EMBL" id="JANPWB010000001">
    <property type="protein sequence ID" value="KAJ1214729.1"/>
    <property type="molecule type" value="Genomic_DNA"/>
</dbReference>
<evidence type="ECO:0000313" key="2">
    <source>
        <dbReference type="Proteomes" id="UP001066276"/>
    </source>
</evidence>
<accession>A0AAV7WKY8</accession>
<dbReference type="Proteomes" id="UP001066276">
    <property type="component" value="Chromosome 1_1"/>
</dbReference>
<reference evidence="1" key="1">
    <citation type="journal article" date="2022" name="bioRxiv">
        <title>Sequencing and chromosome-scale assembly of the giantPleurodeles waltlgenome.</title>
        <authorList>
            <person name="Brown T."/>
            <person name="Elewa A."/>
            <person name="Iarovenko S."/>
            <person name="Subramanian E."/>
            <person name="Araus A.J."/>
            <person name="Petzold A."/>
            <person name="Susuki M."/>
            <person name="Suzuki K.-i.T."/>
            <person name="Hayashi T."/>
            <person name="Toyoda A."/>
            <person name="Oliveira C."/>
            <person name="Osipova E."/>
            <person name="Leigh N.D."/>
            <person name="Simon A."/>
            <person name="Yun M.H."/>
        </authorList>
    </citation>
    <scope>NUCLEOTIDE SEQUENCE</scope>
    <source>
        <strain evidence="1">20211129_DDA</strain>
        <tissue evidence="1">Liver</tissue>
    </source>
</reference>
<sequence>MPCVRLGQVLASPQGTVNGRPLWQVRPVHIGALLCLTKVFQTLLHAESPERLVLPEDQIRPTAGSLRFISCVRRKKEEGRVSPGAVERSGGT</sequence>